<dbReference type="STRING" id="211165.GCA_000317285_03762"/>
<dbReference type="EMBL" id="RSCJ01000024">
    <property type="protein sequence ID" value="RUR75568.1"/>
    <property type="molecule type" value="Genomic_DNA"/>
</dbReference>
<evidence type="ECO:0000256" key="1">
    <source>
        <dbReference type="ARBA" id="ARBA00023015"/>
    </source>
</evidence>
<keyword evidence="2" id="KW-0238">DNA-binding</keyword>
<keyword evidence="6" id="KW-1185">Reference proteome</keyword>
<evidence type="ECO:0000313" key="6">
    <source>
        <dbReference type="Proteomes" id="UP000268857"/>
    </source>
</evidence>
<dbReference type="InterPro" id="IPR018062">
    <property type="entry name" value="HTH_AraC-typ_CS"/>
</dbReference>
<dbReference type="RefSeq" id="WP_016875682.1">
    <property type="nucleotide sequence ID" value="NZ_AJLN01000098.1"/>
</dbReference>
<dbReference type="PANTHER" id="PTHR47893">
    <property type="entry name" value="REGULATORY PROTEIN PCHR"/>
    <property type="match status" value="1"/>
</dbReference>
<dbReference type="GO" id="GO:0043565">
    <property type="term" value="F:sequence-specific DNA binding"/>
    <property type="evidence" value="ECO:0007669"/>
    <property type="project" value="InterPro"/>
</dbReference>
<dbReference type="PROSITE" id="PS01124">
    <property type="entry name" value="HTH_ARAC_FAMILY_2"/>
    <property type="match status" value="1"/>
</dbReference>
<gene>
    <name evidence="5" type="ORF">PCC6912_47990</name>
</gene>
<keyword evidence="1" id="KW-0805">Transcription regulation</keyword>
<dbReference type="InterPro" id="IPR018060">
    <property type="entry name" value="HTH_AraC"/>
</dbReference>
<reference evidence="5 6" key="1">
    <citation type="journal article" date="2019" name="Genome Biol. Evol.">
        <title>Day and night: Metabolic profiles and evolutionary relationships of six axenic non-marine cyanobacteria.</title>
        <authorList>
            <person name="Will S.E."/>
            <person name="Henke P."/>
            <person name="Boedeker C."/>
            <person name="Huang S."/>
            <person name="Brinkmann H."/>
            <person name="Rohde M."/>
            <person name="Jarek M."/>
            <person name="Friedl T."/>
            <person name="Seufert S."/>
            <person name="Schumacher M."/>
            <person name="Overmann J."/>
            <person name="Neumann-Schaal M."/>
            <person name="Petersen J."/>
        </authorList>
    </citation>
    <scope>NUCLEOTIDE SEQUENCE [LARGE SCALE GENOMIC DNA]</scope>
    <source>
        <strain evidence="5 6">PCC 6912</strain>
    </source>
</reference>
<protein>
    <submittedName>
        <fullName evidence="5">AraC family transcriptional regulator</fullName>
    </submittedName>
</protein>
<evidence type="ECO:0000256" key="2">
    <source>
        <dbReference type="ARBA" id="ARBA00023125"/>
    </source>
</evidence>
<proteinExistence type="predicted"/>
<dbReference type="SMART" id="SM00342">
    <property type="entry name" value="HTH_ARAC"/>
    <property type="match status" value="1"/>
</dbReference>
<dbReference type="AlphaFoldDB" id="A0A433N351"/>
<dbReference type="InterPro" id="IPR009057">
    <property type="entry name" value="Homeodomain-like_sf"/>
</dbReference>
<dbReference type="Gene3D" id="1.10.10.60">
    <property type="entry name" value="Homeodomain-like"/>
    <property type="match status" value="2"/>
</dbReference>
<name>A0A433N351_CHLFR</name>
<organism evidence="5 6">
    <name type="scientific">Chlorogloeopsis fritschii PCC 6912</name>
    <dbReference type="NCBI Taxonomy" id="211165"/>
    <lineage>
        <taxon>Bacteria</taxon>
        <taxon>Bacillati</taxon>
        <taxon>Cyanobacteriota</taxon>
        <taxon>Cyanophyceae</taxon>
        <taxon>Nostocales</taxon>
        <taxon>Chlorogloeopsidaceae</taxon>
        <taxon>Chlorogloeopsis</taxon>
    </lineage>
</organism>
<accession>A0A433N351</accession>
<dbReference type="Pfam" id="PF12833">
    <property type="entry name" value="HTH_18"/>
    <property type="match status" value="1"/>
</dbReference>
<dbReference type="PRINTS" id="PR00032">
    <property type="entry name" value="HTHARAC"/>
</dbReference>
<dbReference type="PANTHER" id="PTHR47893:SF1">
    <property type="entry name" value="REGULATORY PROTEIN PCHR"/>
    <property type="match status" value="1"/>
</dbReference>
<dbReference type="Proteomes" id="UP000268857">
    <property type="component" value="Unassembled WGS sequence"/>
</dbReference>
<dbReference type="OrthoDB" id="7544370at2"/>
<keyword evidence="3" id="KW-0804">Transcription</keyword>
<dbReference type="InterPro" id="IPR053142">
    <property type="entry name" value="PchR_regulatory_protein"/>
</dbReference>
<dbReference type="InterPro" id="IPR020449">
    <property type="entry name" value="Tscrpt_reg_AraC-type_HTH"/>
</dbReference>
<evidence type="ECO:0000313" key="5">
    <source>
        <dbReference type="EMBL" id="RUR75568.1"/>
    </source>
</evidence>
<evidence type="ECO:0000256" key="3">
    <source>
        <dbReference type="ARBA" id="ARBA00023163"/>
    </source>
</evidence>
<sequence length="333" mass="37822">MSIILSSASWRELWDESWQNARNVDPLDSSDVIGEYPTQIAKGYKRNISLRNGIDLTLHRYTFHEDVITLDGQACEAGCLEWVFNLSSTFKFWDGSYVTDGQHYVAGMLMPGGESLDIARDPRIEVDIHLKPELFRTLAGEHFHLLPLELQRMVEGDESLPFSSLQTTTPAMHLVLEQILNCPYQGLTKQLYLESKSVEILALYLDSVMTQQKSKLAVKLQLDDIDRIHQAKDILLQHAEHPPSLLELARKVGMNDCTLKRGFRQVFGTTVFGYLHDYRMNRARKLLEAQTMSVQEVARAVGYASVSSFYAAFRKKFGMNPGTHLAANRRKGI</sequence>
<dbReference type="PROSITE" id="PS00041">
    <property type="entry name" value="HTH_ARAC_FAMILY_1"/>
    <property type="match status" value="1"/>
</dbReference>
<comment type="caution">
    <text evidence="5">The sequence shown here is derived from an EMBL/GenBank/DDBJ whole genome shotgun (WGS) entry which is preliminary data.</text>
</comment>
<dbReference type="GO" id="GO:0003700">
    <property type="term" value="F:DNA-binding transcription factor activity"/>
    <property type="evidence" value="ECO:0007669"/>
    <property type="project" value="InterPro"/>
</dbReference>
<feature type="domain" description="HTH araC/xylS-type" evidence="4">
    <location>
        <begin position="229"/>
        <end position="327"/>
    </location>
</feature>
<evidence type="ECO:0000259" key="4">
    <source>
        <dbReference type="PROSITE" id="PS01124"/>
    </source>
</evidence>
<dbReference type="SUPFAM" id="SSF46689">
    <property type="entry name" value="Homeodomain-like"/>
    <property type="match status" value="2"/>
</dbReference>